<dbReference type="InParanoid" id="M4B5H7"/>
<organism evidence="1 2">
    <name type="scientific">Hyaloperonospora arabidopsidis (strain Emoy2)</name>
    <name type="common">Downy mildew agent</name>
    <name type="synonym">Peronospora arabidopsidis</name>
    <dbReference type="NCBI Taxonomy" id="559515"/>
    <lineage>
        <taxon>Eukaryota</taxon>
        <taxon>Sar</taxon>
        <taxon>Stramenopiles</taxon>
        <taxon>Oomycota</taxon>
        <taxon>Peronosporomycetes</taxon>
        <taxon>Peronosporales</taxon>
        <taxon>Peronosporaceae</taxon>
        <taxon>Hyaloperonospora</taxon>
    </lineage>
</organism>
<dbReference type="VEuPathDB" id="FungiDB:HpaG801527"/>
<reference evidence="1" key="2">
    <citation type="submission" date="2015-06" db="UniProtKB">
        <authorList>
            <consortium name="EnsemblProtists"/>
        </authorList>
    </citation>
    <scope>IDENTIFICATION</scope>
    <source>
        <strain evidence="1">Emoy2</strain>
    </source>
</reference>
<evidence type="ECO:0000313" key="1">
    <source>
        <dbReference type="EnsemblProtists" id="HpaP801527"/>
    </source>
</evidence>
<keyword evidence="2" id="KW-1185">Reference proteome</keyword>
<evidence type="ECO:0000313" key="2">
    <source>
        <dbReference type="Proteomes" id="UP000011713"/>
    </source>
</evidence>
<dbReference type="HOGENOM" id="CLU_2054219_0_0_1"/>
<dbReference type="AlphaFoldDB" id="M4B5H7"/>
<name>M4B5H7_HYAAE</name>
<dbReference type="Proteomes" id="UP000011713">
    <property type="component" value="Unassembled WGS sequence"/>
</dbReference>
<reference evidence="2" key="1">
    <citation type="journal article" date="2010" name="Science">
        <title>Signatures of adaptation to obligate biotrophy in the Hyaloperonospora arabidopsidis genome.</title>
        <authorList>
            <person name="Baxter L."/>
            <person name="Tripathy S."/>
            <person name="Ishaque N."/>
            <person name="Boot N."/>
            <person name="Cabral A."/>
            <person name="Kemen E."/>
            <person name="Thines M."/>
            <person name="Ah-Fong A."/>
            <person name="Anderson R."/>
            <person name="Badejoko W."/>
            <person name="Bittner-Eddy P."/>
            <person name="Boore J.L."/>
            <person name="Chibucos M.C."/>
            <person name="Coates M."/>
            <person name="Dehal P."/>
            <person name="Delehaunty K."/>
            <person name="Dong S."/>
            <person name="Downton P."/>
            <person name="Dumas B."/>
            <person name="Fabro G."/>
            <person name="Fronick C."/>
            <person name="Fuerstenberg S.I."/>
            <person name="Fulton L."/>
            <person name="Gaulin E."/>
            <person name="Govers F."/>
            <person name="Hughes L."/>
            <person name="Humphray S."/>
            <person name="Jiang R.H."/>
            <person name="Judelson H."/>
            <person name="Kamoun S."/>
            <person name="Kyung K."/>
            <person name="Meijer H."/>
            <person name="Minx P."/>
            <person name="Morris P."/>
            <person name="Nelson J."/>
            <person name="Phuntumart V."/>
            <person name="Qutob D."/>
            <person name="Rehmany A."/>
            <person name="Rougon-Cardoso A."/>
            <person name="Ryden P."/>
            <person name="Torto-Alalibo T."/>
            <person name="Studholme D."/>
            <person name="Wang Y."/>
            <person name="Win J."/>
            <person name="Wood J."/>
            <person name="Clifton S.W."/>
            <person name="Rogers J."/>
            <person name="Van den Ackerveken G."/>
            <person name="Jones J.D."/>
            <person name="McDowell J.M."/>
            <person name="Beynon J."/>
            <person name="Tyler B.M."/>
        </authorList>
    </citation>
    <scope>NUCLEOTIDE SEQUENCE [LARGE SCALE GENOMIC DNA]</scope>
    <source>
        <strain evidence="2">Emoy2</strain>
    </source>
</reference>
<proteinExistence type="predicted"/>
<sequence length="120" mass="13506">MATTARESGIHVTDVSTTVGRLHVVMLRLFGSGYTSGRGRRHVRLIGGGGSCPLACGRWIWTPFQRWWWTVQRHEWCGHEERYRRCNWRTSWSASPTAWLLTATSSNDGRASGAGSRVTT</sequence>
<dbReference type="EnsemblProtists" id="HpaT801527">
    <property type="protein sequence ID" value="HpaP801527"/>
    <property type="gene ID" value="HpaG801527"/>
</dbReference>
<protein>
    <submittedName>
        <fullName evidence="1">Uncharacterized protein</fullName>
    </submittedName>
</protein>
<accession>M4B5H7</accession>
<dbReference type="EMBL" id="JH598388">
    <property type="status" value="NOT_ANNOTATED_CDS"/>
    <property type="molecule type" value="Genomic_DNA"/>
</dbReference>